<evidence type="ECO:0000256" key="5">
    <source>
        <dbReference type="SAM" id="MobiDB-lite"/>
    </source>
</evidence>
<dbReference type="SUPFAM" id="SSF81799">
    <property type="entry name" value="Putative methyltransferase TM0872, insert domain"/>
    <property type="match status" value="1"/>
</dbReference>
<gene>
    <name evidence="6" type="ORF">KSP40_PGU022093</name>
</gene>
<evidence type="ECO:0000313" key="7">
    <source>
        <dbReference type="Proteomes" id="UP001412067"/>
    </source>
</evidence>
<dbReference type="PANTHER" id="PTHR11265:SF0">
    <property type="entry name" value="12S RRNA N4-METHYLCYTIDINE METHYLTRANSFERASE"/>
    <property type="match status" value="1"/>
</dbReference>
<sequence length="316" mass="35957">MEKRRLDEQASTGDKSWREGPDFELSYIYSLTCTTTNFSLATLTADDILNSWPEAEVGRILRDYGEESNWWFLKEKIMKARKKGGLHFTRELVDLVRKTSAKSGVYVDFGTILVFSTIWSLDYGRQGWIKTATRVFQALRIAVNDELQTLQNGLYACFDCLSSGGRLAVISFHSLEDRIVKKTFLDVIEIEGEDDGEDYTSQKNDELGVRPVFDREISNLRLHMMIQEMFSFQLQEVFSVCSFGSRSEKGSEDERPQLVKLSNFFGEFIMGTSISDAHKIQEGSIIVLFNGSSDGRTDPDSLEFRRNTTDPTGENS</sequence>
<dbReference type="EMBL" id="JBBWWR010000004">
    <property type="protein sequence ID" value="KAK8968710.1"/>
    <property type="molecule type" value="Genomic_DNA"/>
</dbReference>
<name>A0ABR2MWW4_9ASPA</name>
<dbReference type="InterPro" id="IPR023397">
    <property type="entry name" value="SAM-dep_MeTrfase_MraW_recog"/>
</dbReference>
<dbReference type="SUPFAM" id="SSF53335">
    <property type="entry name" value="S-adenosyl-L-methionine-dependent methyltransferases"/>
    <property type="match status" value="1"/>
</dbReference>
<evidence type="ECO:0000256" key="1">
    <source>
        <dbReference type="ARBA" id="ARBA00010396"/>
    </source>
</evidence>
<dbReference type="InterPro" id="IPR029063">
    <property type="entry name" value="SAM-dependent_MTases_sf"/>
</dbReference>
<accession>A0ABR2MWW4</accession>
<keyword evidence="3" id="KW-0808">Transferase</keyword>
<proteinExistence type="inferred from homology"/>
<dbReference type="InterPro" id="IPR002903">
    <property type="entry name" value="RsmH"/>
</dbReference>
<keyword evidence="4" id="KW-0949">S-adenosyl-L-methionine</keyword>
<evidence type="ECO:0000313" key="6">
    <source>
        <dbReference type="EMBL" id="KAK8968710.1"/>
    </source>
</evidence>
<keyword evidence="7" id="KW-1185">Reference proteome</keyword>
<comment type="similarity">
    <text evidence="1">Belongs to the methyltransferase superfamily. RsmH family.</text>
</comment>
<dbReference type="Pfam" id="PF01795">
    <property type="entry name" value="Methyltransf_5"/>
    <property type="match status" value="1"/>
</dbReference>
<reference evidence="6 7" key="1">
    <citation type="journal article" date="2022" name="Nat. Plants">
        <title>Genomes of leafy and leafless Platanthera orchids illuminate the evolution of mycoheterotrophy.</title>
        <authorList>
            <person name="Li M.H."/>
            <person name="Liu K.W."/>
            <person name="Li Z."/>
            <person name="Lu H.C."/>
            <person name="Ye Q.L."/>
            <person name="Zhang D."/>
            <person name="Wang J.Y."/>
            <person name="Li Y.F."/>
            <person name="Zhong Z.M."/>
            <person name="Liu X."/>
            <person name="Yu X."/>
            <person name="Liu D.K."/>
            <person name="Tu X.D."/>
            <person name="Liu B."/>
            <person name="Hao Y."/>
            <person name="Liao X.Y."/>
            <person name="Jiang Y.T."/>
            <person name="Sun W.H."/>
            <person name="Chen J."/>
            <person name="Chen Y.Q."/>
            <person name="Ai Y."/>
            <person name="Zhai J.W."/>
            <person name="Wu S.S."/>
            <person name="Zhou Z."/>
            <person name="Hsiao Y.Y."/>
            <person name="Wu W.L."/>
            <person name="Chen Y.Y."/>
            <person name="Lin Y.F."/>
            <person name="Hsu J.L."/>
            <person name="Li C.Y."/>
            <person name="Wang Z.W."/>
            <person name="Zhao X."/>
            <person name="Zhong W.Y."/>
            <person name="Ma X.K."/>
            <person name="Ma L."/>
            <person name="Huang J."/>
            <person name="Chen G.Z."/>
            <person name="Huang M.Z."/>
            <person name="Huang L."/>
            <person name="Peng D.H."/>
            <person name="Luo Y.B."/>
            <person name="Zou S.Q."/>
            <person name="Chen S.P."/>
            <person name="Lan S."/>
            <person name="Tsai W.C."/>
            <person name="Van de Peer Y."/>
            <person name="Liu Z.J."/>
        </authorList>
    </citation>
    <scope>NUCLEOTIDE SEQUENCE [LARGE SCALE GENOMIC DNA]</scope>
    <source>
        <strain evidence="6">Lor288</strain>
    </source>
</reference>
<organism evidence="6 7">
    <name type="scientific">Platanthera guangdongensis</name>
    <dbReference type="NCBI Taxonomy" id="2320717"/>
    <lineage>
        <taxon>Eukaryota</taxon>
        <taxon>Viridiplantae</taxon>
        <taxon>Streptophyta</taxon>
        <taxon>Embryophyta</taxon>
        <taxon>Tracheophyta</taxon>
        <taxon>Spermatophyta</taxon>
        <taxon>Magnoliopsida</taxon>
        <taxon>Liliopsida</taxon>
        <taxon>Asparagales</taxon>
        <taxon>Orchidaceae</taxon>
        <taxon>Orchidoideae</taxon>
        <taxon>Orchideae</taxon>
        <taxon>Orchidinae</taxon>
        <taxon>Platanthera</taxon>
    </lineage>
</organism>
<feature type="compositionally biased region" description="Basic and acidic residues" evidence="5">
    <location>
        <begin position="297"/>
        <end position="308"/>
    </location>
</feature>
<evidence type="ECO:0000256" key="4">
    <source>
        <dbReference type="ARBA" id="ARBA00022691"/>
    </source>
</evidence>
<keyword evidence="2" id="KW-0489">Methyltransferase</keyword>
<protein>
    <recommendedName>
        <fullName evidence="8">Ribosomal RNA small subunit methyltransferase H</fullName>
    </recommendedName>
</protein>
<dbReference type="Proteomes" id="UP001412067">
    <property type="component" value="Unassembled WGS sequence"/>
</dbReference>
<evidence type="ECO:0008006" key="8">
    <source>
        <dbReference type="Google" id="ProtNLM"/>
    </source>
</evidence>
<dbReference type="PANTHER" id="PTHR11265">
    <property type="entry name" value="S-ADENOSYL-METHYLTRANSFERASE MRAW"/>
    <property type="match status" value="1"/>
</dbReference>
<evidence type="ECO:0000256" key="3">
    <source>
        <dbReference type="ARBA" id="ARBA00022679"/>
    </source>
</evidence>
<comment type="caution">
    <text evidence="6">The sequence shown here is derived from an EMBL/GenBank/DDBJ whole genome shotgun (WGS) entry which is preliminary data.</text>
</comment>
<feature type="region of interest" description="Disordered" evidence="5">
    <location>
        <begin position="297"/>
        <end position="316"/>
    </location>
</feature>
<evidence type="ECO:0000256" key="2">
    <source>
        <dbReference type="ARBA" id="ARBA00022603"/>
    </source>
</evidence>
<dbReference type="Gene3D" id="3.40.50.150">
    <property type="entry name" value="Vaccinia Virus protein VP39"/>
    <property type="match status" value="1"/>
</dbReference>